<dbReference type="OrthoDB" id="2015146at2759"/>
<name>A0A383VBG4_TETOB</name>
<dbReference type="AlphaFoldDB" id="A0A383VBG4"/>
<evidence type="ECO:0008006" key="4">
    <source>
        <dbReference type="Google" id="ProtNLM"/>
    </source>
</evidence>
<gene>
    <name evidence="2" type="ORF">BQ4739_LOCUS3481</name>
</gene>
<dbReference type="Pfam" id="PF11255">
    <property type="entry name" value="DUF3054"/>
    <property type="match status" value="1"/>
</dbReference>
<organism evidence="2 3">
    <name type="scientific">Tetradesmus obliquus</name>
    <name type="common">Green alga</name>
    <name type="synonym">Acutodesmus obliquus</name>
    <dbReference type="NCBI Taxonomy" id="3088"/>
    <lineage>
        <taxon>Eukaryota</taxon>
        <taxon>Viridiplantae</taxon>
        <taxon>Chlorophyta</taxon>
        <taxon>core chlorophytes</taxon>
        <taxon>Chlorophyceae</taxon>
        <taxon>CS clade</taxon>
        <taxon>Sphaeropleales</taxon>
        <taxon>Scenedesmaceae</taxon>
        <taxon>Tetradesmus</taxon>
    </lineage>
</organism>
<accession>A0A383VBG4</accession>
<dbReference type="InterPro" id="IPR021414">
    <property type="entry name" value="DUF3054"/>
</dbReference>
<evidence type="ECO:0000313" key="3">
    <source>
        <dbReference type="Proteomes" id="UP000256970"/>
    </source>
</evidence>
<reference evidence="2 3" key="1">
    <citation type="submission" date="2016-10" db="EMBL/GenBank/DDBJ databases">
        <authorList>
            <person name="Cai Z."/>
        </authorList>
    </citation>
    <scope>NUCLEOTIDE SEQUENCE [LARGE SCALE GENOMIC DNA]</scope>
</reference>
<protein>
    <recommendedName>
        <fullName evidence="4">DUF3054 domain-containing protein</fullName>
    </recommendedName>
</protein>
<feature type="transmembrane region" description="Helical" evidence="1">
    <location>
        <begin position="53"/>
        <end position="73"/>
    </location>
</feature>
<evidence type="ECO:0000313" key="2">
    <source>
        <dbReference type="EMBL" id="SZX62905.1"/>
    </source>
</evidence>
<feature type="transmembrane region" description="Helical" evidence="1">
    <location>
        <begin position="85"/>
        <end position="105"/>
    </location>
</feature>
<dbReference type="EMBL" id="FNXT01000270">
    <property type="protein sequence ID" value="SZX62905.1"/>
    <property type="molecule type" value="Genomic_DNA"/>
</dbReference>
<feature type="transmembrane region" description="Helical" evidence="1">
    <location>
        <begin position="117"/>
        <end position="135"/>
    </location>
</feature>
<proteinExistence type="predicted"/>
<feature type="transmembrane region" description="Helical" evidence="1">
    <location>
        <begin position="142"/>
        <end position="163"/>
    </location>
</feature>
<evidence type="ECO:0000256" key="1">
    <source>
        <dbReference type="SAM" id="Phobius"/>
    </source>
</evidence>
<keyword evidence="1" id="KW-0472">Membrane</keyword>
<dbReference type="PANTHER" id="PTHR35283">
    <property type="entry name" value="T12C22.21 PROTEIN"/>
    <property type="match status" value="1"/>
</dbReference>
<dbReference type="PANTHER" id="PTHR35283:SF3">
    <property type="entry name" value="T12C22.21 PROTEIN"/>
    <property type="match status" value="1"/>
</dbReference>
<dbReference type="Proteomes" id="UP000256970">
    <property type="component" value="Unassembled WGS sequence"/>
</dbReference>
<sequence length="207" mass="21417">MPPRVGPNGRPMMMGPDGQPVEMVAMEDRPDAFVGIAAMDRGEDDNPADPKRVALLAAGDLAVLLAFAAVGRVNHGEPLSVSDTVLTALPFIIGWFTSGALLGGYGKEAQGGNTGAAAVAAAKTWALGVPLGIAIRSIGRGYVPAASFIYVALGATSVLMIGWRAALAAVTPEAEQLTPAQAAARRKDKTGGFFEGLQMIMSLTKRW</sequence>
<keyword evidence="1" id="KW-1133">Transmembrane helix</keyword>
<keyword evidence="3" id="KW-1185">Reference proteome</keyword>
<keyword evidence="1" id="KW-0812">Transmembrane</keyword>